<gene>
    <name evidence="1" type="ORF">FGO68_gene14420</name>
</gene>
<name>A0A8J8NQI1_HALGN</name>
<evidence type="ECO:0000313" key="1">
    <source>
        <dbReference type="EMBL" id="TNV79696.1"/>
    </source>
</evidence>
<protein>
    <submittedName>
        <fullName evidence="1">Uncharacterized protein</fullName>
    </submittedName>
</protein>
<evidence type="ECO:0000313" key="2">
    <source>
        <dbReference type="Proteomes" id="UP000785679"/>
    </source>
</evidence>
<reference evidence="1" key="1">
    <citation type="submission" date="2019-06" db="EMBL/GenBank/DDBJ databases">
        <authorList>
            <person name="Zheng W."/>
        </authorList>
    </citation>
    <scope>NUCLEOTIDE SEQUENCE</scope>
    <source>
        <strain evidence="1">QDHG01</strain>
    </source>
</reference>
<organism evidence="1 2">
    <name type="scientific">Halteria grandinella</name>
    <dbReference type="NCBI Taxonomy" id="5974"/>
    <lineage>
        <taxon>Eukaryota</taxon>
        <taxon>Sar</taxon>
        <taxon>Alveolata</taxon>
        <taxon>Ciliophora</taxon>
        <taxon>Intramacronucleata</taxon>
        <taxon>Spirotrichea</taxon>
        <taxon>Stichotrichia</taxon>
        <taxon>Sporadotrichida</taxon>
        <taxon>Halteriidae</taxon>
        <taxon>Halteria</taxon>
    </lineage>
</organism>
<dbReference type="EMBL" id="RRYP01008549">
    <property type="protein sequence ID" value="TNV79696.1"/>
    <property type="molecule type" value="Genomic_DNA"/>
</dbReference>
<dbReference type="AlphaFoldDB" id="A0A8J8NQI1"/>
<keyword evidence="2" id="KW-1185">Reference proteome</keyword>
<dbReference type="Proteomes" id="UP000785679">
    <property type="component" value="Unassembled WGS sequence"/>
</dbReference>
<proteinExistence type="predicted"/>
<accession>A0A8J8NQI1</accession>
<comment type="caution">
    <text evidence="1">The sequence shown here is derived from an EMBL/GenBank/DDBJ whole genome shotgun (WGS) entry which is preliminary data.</text>
</comment>
<sequence length="90" mass="10558">MISHFDIAQCCTTQWRQQQRIILLFLSFNYQGSFIQFIKLAQFVINVLNRIFTEGTGANRPKSPNQRPMCLTLTHNYRFEDGQQLVFIAT</sequence>